<protein>
    <submittedName>
        <fullName evidence="1">Uncharacterized protein</fullName>
    </submittedName>
</protein>
<gene>
    <name evidence="1" type="ORF">XENOCAPTIV_024658</name>
</gene>
<dbReference type="EMBL" id="JAHRIN010022606">
    <property type="protein sequence ID" value="MEQ2199097.1"/>
    <property type="molecule type" value="Genomic_DNA"/>
</dbReference>
<accession>A0ABV0QTD6</accession>
<dbReference type="Proteomes" id="UP001434883">
    <property type="component" value="Unassembled WGS sequence"/>
</dbReference>
<evidence type="ECO:0000313" key="1">
    <source>
        <dbReference type="EMBL" id="MEQ2199097.1"/>
    </source>
</evidence>
<keyword evidence="2" id="KW-1185">Reference proteome</keyword>
<proteinExistence type="predicted"/>
<name>A0ABV0QTD6_9TELE</name>
<reference evidence="1 2" key="1">
    <citation type="submission" date="2021-06" db="EMBL/GenBank/DDBJ databases">
        <authorList>
            <person name="Palmer J.M."/>
        </authorList>
    </citation>
    <scope>NUCLEOTIDE SEQUENCE [LARGE SCALE GENOMIC DNA]</scope>
    <source>
        <strain evidence="1 2">XC_2019</strain>
        <tissue evidence="1">Muscle</tissue>
    </source>
</reference>
<evidence type="ECO:0000313" key="2">
    <source>
        <dbReference type="Proteomes" id="UP001434883"/>
    </source>
</evidence>
<organism evidence="1 2">
    <name type="scientific">Xenoophorus captivus</name>
    <dbReference type="NCBI Taxonomy" id="1517983"/>
    <lineage>
        <taxon>Eukaryota</taxon>
        <taxon>Metazoa</taxon>
        <taxon>Chordata</taxon>
        <taxon>Craniata</taxon>
        <taxon>Vertebrata</taxon>
        <taxon>Euteleostomi</taxon>
        <taxon>Actinopterygii</taxon>
        <taxon>Neopterygii</taxon>
        <taxon>Teleostei</taxon>
        <taxon>Neoteleostei</taxon>
        <taxon>Acanthomorphata</taxon>
        <taxon>Ovalentaria</taxon>
        <taxon>Atherinomorphae</taxon>
        <taxon>Cyprinodontiformes</taxon>
        <taxon>Goodeidae</taxon>
        <taxon>Xenoophorus</taxon>
    </lineage>
</organism>
<sequence>MSEQPTASSPEADVFREYKKIKTLVREKRSEESSEDYIKDVWPMITNATESDEAKKLWLSHVKTHHLDKQGTAQSHYERSVLEDMDDEDSQIRRARLRMDGGQRLAPRPKDNGIPYGPICQWTVEEMPYGTWQGIIWVKGPYNLIIVTDLKELNKPWGDRRSLSQRLSQLQSRLVKVGSTQSGTRAQEWHKAVDVPEVTEQKLKESDFSPAGKERLRKIITSANVARFKNDCGDLGLKYVHLIEGGVHPPV</sequence>
<comment type="caution">
    <text evidence="1">The sequence shown here is derived from an EMBL/GenBank/DDBJ whole genome shotgun (WGS) entry which is preliminary data.</text>
</comment>